<sequence length="196" mass="20237">MAMFLSGAGPRLILLVSAAVSVVLGASAPPHLAHIAGSSRKIRMYMVNAYLQLNPDGTVSGSPDDTSPSMFCCSGASAQLRQSGPSEDSGRSDLHVPLHGHVRNPLLVEGIHGRVRFQRENRTTLVQHVFVDQVLQREANAVLGHDTKRRGATSPSANGDGAGPPLDVHAGLDAVGGGGGGVDARTDRLPSPAASA</sequence>
<evidence type="ECO:0008006" key="4">
    <source>
        <dbReference type="Google" id="ProtNLM"/>
    </source>
</evidence>
<feature type="region of interest" description="Disordered" evidence="1">
    <location>
        <begin position="142"/>
        <end position="196"/>
    </location>
</feature>
<dbReference type="EMBL" id="GBRD01008242">
    <property type="protein sequence ID" value="JAG57579.1"/>
    <property type="molecule type" value="Transcribed_RNA"/>
</dbReference>
<evidence type="ECO:0000313" key="3">
    <source>
        <dbReference type="EMBL" id="JAG57579.1"/>
    </source>
</evidence>
<reference evidence="3" key="1">
    <citation type="submission" date="2014-09" db="EMBL/GenBank/DDBJ databases">
        <authorList>
            <person name="Magalhaes I.L.F."/>
            <person name="Oliveira U."/>
            <person name="Santos F.R."/>
            <person name="Vidigal T.H.D.A."/>
            <person name="Brescovit A.D."/>
            <person name="Santos A.J."/>
        </authorList>
    </citation>
    <scope>NUCLEOTIDE SEQUENCE</scope>
</reference>
<feature type="chain" id="PRO_5005519610" description="Dirigent protein" evidence="2">
    <location>
        <begin position="26"/>
        <end position="196"/>
    </location>
</feature>
<proteinExistence type="predicted"/>
<dbReference type="InterPro" id="IPR008996">
    <property type="entry name" value="IL1/FGF"/>
</dbReference>
<evidence type="ECO:0000256" key="1">
    <source>
        <dbReference type="SAM" id="MobiDB-lite"/>
    </source>
</evidence>
<keyword evidence="2" id="KW-0732">Signal</keyword>
<protein>
    <recommendedName>
        <fullName evidence="4">Dirigent protein</fullName>
    </recommendedName>
</protein>
<feature type="non-terminal residue" evidence="3">
    <location>
        <position position="196"/>
    </location>
</feature>
<dbReference type="SUPFAM" id="SSF50353">
    <property type="entry name" value="Cytokine"/>
    <property type="match status" value="1"/>
</dbReference>
<evidence type="ECO:0000256" key="2">
    <source>
        <dbReference type="SAM" id="SignalP"/>
    </source>
</evidence>
<organism evidence="3">
    <name type="scientific">Lygus hesperus</name>
    <name type="common">Western plant bug</name>
    <dbReference type="NCBI Taxonomy" id="30085"/>
    <lineage>
        <taxon>Eukaryota</taxon>
        <taxon>Metazoa</taxon>
        <taxon>Ecdysozoa</taxon>
        <taxon>Arthropoda</taxon>
        <taxon>Hexapoda</taxon>
        <taxon>Insecta</taxon>
        <taxon>Pterygota</taxon>
        <taxon>Neoptera</taxon>
        <taxon>Paraneoptera</taxon>
        <taxon>Hemiptera</taxon>
        <taxon>Heteroptera</taxon>
        <taxon>Panheteroptera</taxon>
        <taxon>Cimicomorpha</taxon>
        <taxon>Miridae</taxon>
        <taxon>Mirini</taxon>
        <taxon>Lygus</taxon>
    </lineage>
</organism>
<name>A0A0K8SWK0_LYGHE</name>
<feature type="signal peptide" evidence="2">
    <location>
        <begin position="1"/>
        <end position="25"/>
    </location>
</feature>
<dbReference type="AlphaFoldDB" id="A0A0K8SWK0"/>
<accession>A0A0K8SWK0</accession>